<protein>
    <submittedName>
        <fullName evidence="1">Uncharacterized protein</fullName>
    </submittedName>
</protein>
<accession>A0A0A8J8B9</accession>
<dbReference type="EMBL" id="AP014693">
    <property type="protein sequence ID" value="BAQ02660.2"/>
    <property type="molecule type" value="Genomic_DNA"/>
</dbReference>
<dbReference type="Pfam" id="PF26092">
    <property type="entry name" value="T4_Y16D"/>
    <property type="match status" value="1"/>
</dbReference>
<dbReference type="Proteomes" id="UP000203794">
    <property type="component" value="Segment"/>
</dbReference>
<evidence type="ECO:0000313" key="1">
    <source>
        <dbReference type="EMBL" id="BAQ02660.2"/>
    </source>
</evidence>
<name>A0A0A8J8B9_9CAUD</name>
<evidence type="ECO:0000313" key="2">
    <source>
        <dbReference type="Proteomes" id="UP000203794"/>
    </source>
</evidence>
<keyword evidence="2" id="KW-1185">Reference proteome</keyword>
<proteinExistence type="predicted"/>
<dbReference type="InterPro" id="IPR058630">
    <property type="entry name" value="T4_Y16D"/>
</dbReference>
<reference evidence="1 2" key="1">
    <citation type="submission" date="2014-12" db="EMBL/GenBank/DDBJ databases">
        <title>Genome analysis of a novel jumbo phage RSL2 infecting the phytopathogen Ralstonia solanacearum.</title>
        <authorList>
            <person name="Kawasaki T."/>
            <person name="Fujie M."/>
            <person name="Chatchawankanphanich O."/>
            <person name="Ogata H."/>
            <person name="Yamada T."/>
        </authorList>
    </citation>
    <scope>NUCLEOTIDE SEQUENCE [LARGE SCALE GENOMIC DNA]</scope>
    <source>
        <strain evidence="1 2">RSL2</strain>
    </source>
</reference>
<organism evidence="1 2">
    <name type="scientific">Ralstonia phage RSL2</name>
    <dbReference type="NCBI Taxonomy" id="1585840"/>
    <lineage>
        <taxon>Viruses</taxon>
        <taxon>Duplodnaviria</taxon>
        <taxon>Heunggongvirae</taxon>
        <taxon>Uroviricota</taxon>
        <taxon>Caudoviricetes</taxon>
        <taxon>Chimalliviridae</taxon>
        <taxon>Chiangmaivirus</taxon>
        <taxon>Chiangmaivirus RSL2</taxon>
    </lineage>
</organism>
<sequence>MVKKTNFRYPAQFAGHWGANPSGAIGLGPKINDLLYRFAKSCKYVYRLGGLTQPVYDVNPQTTESLCMRAIMVAEEFMQKNPEKKGRDFVLMDGTPWSDITNSDLFGYDILYICVFWKIDKPIIATITGPRKWQKTEGTMCSHIVEPSMQMTIIQYDEEEEDITRLYKLRNAIFSQTNFRLLKDFGTPIVKAVEDTIDRDNEYPVAAANWVDGVVWYVDRPHRHHHILQSKEYHDAYAGQQKNEVQGFLTNHGNFVTRYRAMLMAVDNRMIVDTPTTSVMLTRCASKLYHQEEPKMGGIWRERDMDERGFMISVTPLFSEDLF</sequence>